<dbReference type="InterPro" id="IPR032675">
    <property type="entry name" value="LRR_dom_sf"/>
</dbReference>
<dbReference type="RefSeq" id="WP_011411407.1">
    <property type="nucleotide sequence ID" value="NC_007712.1"/>
</dbReference>
<dbReference type="HOGENOM" id="CLU_1617922_0_0_6"/>
<evidence type="ECO:0000313" key="5">
    <source>
        <dbReference type="Proteomes" id="UP000001932"/>
    </source>
</evidence>
<evidence type="ECO:0000313" key="4">
    <source>
        <dbReference type="EMBL" id="CRL45705.1"/>
    </source>
</evidence>
<evidence type="ECO:0000313" key="6">
    <source>
        <dbReference type="Proteomes" id="UP000245838"/>
    </source>
</evidence>
<sequence length="164" mass="18298">MKEDDLDYLAVRAKNLESLTVIGCNRKRLPCNLPTTLKFLHFANNSHLSDDALDDLADKLPKLEKLVIVGNALKQLPKNLPSSLKKLIVNNNQIEELSDKVIDQFPKLTLLDMRNKKLKKPPMTGDPLSGSLRVETTGNSIPNSAPMSVNLNAQIKKELAYLKK</sequence>
<dbReference type="STRING" id="343509.SG1587"/>
<name>Q2NSL3_SODGM</name>
<accession>Q2NSL3</accession>
<evidence type="ECO:0000313" key="3">
    <source>
        <dbReference type="EMBL" id="BAE74862.1"/>
    </source>
</evidence>
<evidence type="ECO:0000256" key="2">
    <source>
        <dbReference type="ARBA" id="ARBA00022737"/>
    </source>
</evidence>
<dbReference type="InterPro" id="IPR050333">
    <property type="entry name" value="SLRP"/>
</dbReference>
<dbReference type="InterPro" id="IPR001611">
    <property type="entry name" value="Leu-rich_rpt"/>
</dbReference>
<evidence type="ECO:0000256" key="1">
    <source>
        <dbReference type="ARBA" id="ARBA00022614"/>
    </source>
</evidence>
<keyword evidence="2" id="KW-0677">Repeat</keyword>
<dbReference type="BioCyc" id="SGLO343509:SGP1_RS14415-MONOMER"/>
<dbReference type="Proteomes" id="UP000001932">
    <property type="component" value="Chromosome"/>
</dbReference>
<dbReference type="AlphaFoldDB" id="Q2NSL3"/>
<dbReference type="Pfam" id="PF13855">
    <property type="entry name" value="LRR_8"/>
    <property type="match status" value="1"/>
</dbReference>
<dbReference type="eggNOG" id="COG4886">
    <property type="taxonomic scope" value="Bacteria"/>
</dbReference>
<reference evidence="3 5" key="1">
    <citation type="journal article" date="2006" name="Genome Res.">
        <title>Massive genome erosion and functional adaptations provide insights into the symbiotic lifestyle of Sodalis glossinidius in the tsetse host.</title>
        <authorList>
            <person name="Toh H."/>
            <person name="Weiss B.L."/>
            <person name="Perkin S.A.H."/>
            <person name="Yamashita A."/>
            <person name="Oshima K."/>
            <person name="Hattori M."/>
            <person name="Aksoy S."/>
        </authorList>
    </citation>
    <scope>NUCLEOTIDE SEQUENCE [LARGE SCALE GENOMIC DNA]</scope>
    <source>
        <strain evidence="3">Morsitans</strain>
        <strain evidence="5">morsitans</strain>
    </source>
</reference>
<keyword evidence="5" id="KW-1185">Reference proteome</keyword>
<dbReference type="PANTHER" id="PTHR45712">
    <property type="entry name" value="AGAP008170-PA"/>
    <property type="match status" value="1"/>
</dbReference>
<dbReference type="EMBL" id="LN854557">
    <property type="protein sequence ID" value="CRL45705.1"/>
    <property type="molecule type" value="Genomic_DNA"/>
</dbReference>
<dbReference type="Gene3D" id="3.80.10.10">
    <property type="entry name" value="Ribonuclease Inhibitor"/>
    <property type="match status" value="1"/>
</dbReference>
<dbReference type="SUPFAM" id="SSF52058">
    <property type="entry name" value="L domain-like"/>
    <property type="match status" value="1"/>
</dbReference>
<keyword evidence="1" id="KW-0433">Leucine-rich repeat</keyword>
<reference evidence="4 6" key="2">
    <citation type="submission" date="2015-05" db="EMBL/GenBank/DDBJ databases">
        <authorList>
            <person name="Goodhead I."/>
        </authorList>
    </citation>
    <scope>NUCLEOTIDE SEQUENCE [LARGE SCALE GENOMIC DNA]</scope>
    <source>
        <strain evidence="4">B4</strain>
        <strain evidence="6">morsitans</strain>
    </source>
</reference>
<dbReference type="KEGG" id="sgl:SG1587"/>
<proteinExistence type="predicted"/>
<organism evidence="3 5">
    <name type="scientific">Sodalis glossinidius (strain morsitans)</name>
    <dbReference type="NCBI Taxonomy" id="343509"/>
    <lineage>
        <taxon>Bacteria</taxon>
        <taxon>Pseudomonadati</taxon>
        <taxon>Pseudomonadota</taxon>
        <taxon>Gammaproteobacteria</taxon>
        <taxon>Enterobacterales</taxon>
        <taxon>Bruguierivoracaceae</taxon>
        <taxon>Sodalis</taxon>
    </lineage>
</organism>
<dbReference type="PANTHER" id="PTHR45712:SF22">
    <property type="entry name" value="INSULIN-LIKE GROWTH FACTOR-BINDING PROTEIN COMPLEX ACID LABILE SUBUNIT"/>
    <property type="match status" value="1"/>
</dbReference>
<gene>
    <name evidence="3" type="ordered locus">SG1587</name>
    <name evidence="4" type="ORF">SGGMMB4_03700</name>
</gene>
<protein>
    <submittedName>
        <fullName evidence="4">Leucine Rich repeats (2 copies)</fullName>
    </submittedName>
</protein>
<dbReference type="Proteomes" id="UP000245838">
    <property type="component" value="Chromosome sggmmb4_Chromosome"/>
</dbReference>
<dbReference type="EMBL" id="AP008232">
    <property type="protein sequence ID" value="BAE74862.1"/>
    <property type="molecule type" value="Genomic_DNA"/>
</dbReference>
<dbReference type="SMART" id="SM00364">
    <property type="entry name" value="LRR_BAC"/>
    <property type="match status" value="2"/>
</dbReference>